<keyword evidence="3" id="KW-1185">Reference proteome</keyword>
<name>A0A6L3SSK6_9HYPH</name>
<organism evidence="2 3">
    <name type="scientific">Methylobacterium soli</name>
    <dbReference type="NCBI Taxonomy" id="553447"/>
    <lineage>
        <taxon>Bacteria</taxon>
        <taxon>Pseudomonadati</taxon>
        <taxon>Pseudomonadota</taxon>
        <taxon>Alphaproteobacteria</taxon>
        <taxon>Hyphomicrobiales</taxon>
        <taxon>Methylobacteriaceae</taxon>
        <taxon>Methylobacterium</taxon>
    </lineage>
</organism>
<comment type="caution">
    <text evidence="2">The sequence shown here is derived from an EMBL/GenBank/DDBJ whole genome shotgun (WGS) entry which is preliminary data.</text>
</comment>
<evidence type="ECO:0000313" key="3">
    <source>
        <dbReference type="Proteomes" id="UP000474159"/>
    </source>
</evidence>
<evidence type="ECO:0000313" key="2">
    <source>
        <dbReference type="EMBL" id="KAB1075410.1"/>
    </source>
</evidence>
<dbReference type="Gene3D" id="1.10.3130.20">
    <property type="entry name" value="Phycobilisome linker domain"/>
    <property type="match status" value="2"/>
</dbReference>
<proteinExistence type="predicted"/>
<protein>
    <submittedName>
        <fullName evidence="2">DUF4214 domain-containing protein</fullName>
    </submittedName>
</protein>
<sequence>MSKSLYFKISVVTQVPLNSNLLSPNPPLYISGFDTGFKKYNTAFNPNGGLALDVREVSAASLKQPPDFFSSSNWHVLSVPDTFVLSSDLPSFDPSGITDQALDVVGDYASRKGFTNVVNFVKQVKQAYDKVNPVYDLLSDHMSKQFNLMERMFDGKISPAQLMLESDLLASKLSGDLLAQAGVPKEMASMFGMLLFKFSQPGSSGFGDATTGHYTPGHVGVYLDDPLDTFSQRSTGDQRAIYVGGSSGNTLNAGNQGVVFYGAAGSDSLRGGAGNDYLAGGIGQNQIFGYGGSNTAVYLGTMSNYTFKYSPNDILGPYFTVTGNGSNDYVKDVQFLQFFDNRVPVSQIFPEINSIKVPFGTVTHDANSIGGKVYALYDGILGRAPDPLGLEHYYNVVINGSSLQDVARSLLSSPEGQLRAGASSNSTFVEQLYDATLHRHSDAGGLSFFVNQLNAGTPRADVAISFSLSSEHLANLKDAFDFGVFVADKAASDVARIYHAVLDRVPDADGLFYWANQVKHGASIEALTQTFLATPEVQNKTGGMTNAQFVDAIYENALGRHAEAGGLAFWTGQLDHGASRVGVTTTIGLSAEAQQHHLYDIEAGWHLA</sequence>
<feature type="domain" description="DUF4214" evidence="1">
    <location>
        <begin position="407"/>
        <end position="474"/>
    </location>
</feature>
<reference evidence="2 3" key="1">
    <citation type="submission" date="2019-09" db="EMBL/GenBank/DDBJ databases">
        <title>YIM 48816 draft genome.</title>
        <authorList>
            <person name="Jiang L."/>
        </authorList>
    </citation>
    <scope>NUCLEOTIDE SEQUENCE [LARGE SCALE GENOMIC DNA]</scope>
    <source>
        <strain evidence="2 3">YIM 48816</strain>
    </source>
</reference>
<accession>A0A6L3SSK6</accession>
<dbReference type="InterPro" id="IPR038255">
    <property type="entry name" value="PBS_linker_sf"/>
</dbReference>
<dbReference type="SUPFAM" id="SSF51120">
    <property type="entry name" value="beta-Roll"/>
    <property type="match status" value="1"/>
</dbReference>
<dbReference type="InterPro" id="IPR025282">
    <property type="entry name" value="DUF4214"/>
</dbReference>
<dbReference type="Pfam" id="PF00353">
    <property type="entry name" value="HemolysinCabind"/>
    <property type="match status" value="1"/>
</dbReference>
<dbReference type="AlphaFoldDB" id="A0A6L3SSK6"/>
<evidence type="ECO:0000259" key="1">
    <source>
        <dbReference type="Pfam" id="PF13946"/>
    </source>
</evidence>
<feature type="domain" description="DUF4214" evidence="1">
    <location>
        <begin position="529"/>
        <end position="596"/>
    </location>
</feature>
<dbReference type="InterPro" id="IPR011049">
    <property type="entry name" value="Serralysin-like_metalloprot_C"/>
</dbReference>
<dbReference type="InterPro" id="IPR001343">
    <property type="entry name" value="Hemolysn_Ca-bd"/>
</dbReference>
<dbReference type="Pfam" id="PF13946">
    <property type="entry name" value="DUF4214"/>
    <property type="match status" value="2"/>
</dbReference>
<dbReference type="GO" id="GO:0005509">
    <property type="term" value="F:calcium ion binding"/>
    <property type="evidence" value="ECO:0007669"/>
    <property type="project" value="InterPro"/>
</dbReference>
<gene>
    <name evidence="2" type="ORF">F6X53_24900</name>
</gene>
<dbReference type="OrthoDB" id="7970799at2"/>
<dbReference type="Proteomes" id="UP000474159">
    <property type="component" value="Unassembled WGS sequence"/>
</dbReference>
<dbReference type="RefSeq" id="WP_151003388.1">
    <property type="nucleotide sequence ID" value="NZ_BPQY01000036.1"/>
</dbReference>
<dbReference type="EMBL" id="VZZK01000034">
    <property type="protein sequence ID" value="KAB1075410.1"/>
    <property type="molecule type" value="Genomic_DNA"/>
</dbReference>
<dbReference type="Gene3D" id="2.150.10.10">
    <property type="entry name" value="Serralysin-like metalloprotease, C-terminal"/>
    <property type="match status" value="1"/>
</dbReference>